<reference evidence="2" key="1">
    <citation type="journal article" date="2019" name="Int. J. Syst. Evol. Microbiol.">
        <title>The Global Catalogue of Microorganisms (GCM) 10K type strain sequencing project: providing services to taxonomists for standard genome sequencing and annotation.</title>
        <authorList>
            <consortium name="The Broad Institute Genomics Platform"/>
            <consortium name="The Broad Institute Genome Sequencing Center for Infectious Disease"/>
            <person name="Wu L."/>
            <person name="Ma J."/>
        </authorList>
    </citation>
    <scope>NUCLEOTIDE SEQUENCE [LARGE SCALE GENOMIC DNA]</scope>
    <source>
        <strain evidence="2">CCM 8681</strain>
    </source>
</reference>
<evidence type="ECO:0000313" key="2">
    <source>
        <dbReference type="Proteomes" id="UP000624701"/>
    </source>
</evidence>
<keyword evidence="2" id="KW-1185">Reference proteome</keyword>
<evidence type="ECO:0000313" key="1">
    <source>
        <dbReference type="EMBL" id="GGI57177.1"/>
    </source>
</evidence>
<dbReference type="EMBL" id="BMDQ01000001">
    <property type="protein sequence ID" value="GGI57177.1"/>
    <property type="molecule type" value="Genomic_DNA"/>
</dbReference>
<sequence length="214" mass="24978">MRMKTSIVPILLIFIITLQSCKNDIKIENVFEQNVETNTLPGKKHFLEEDDIQIFLPKVFERYAAAEYETVLDSLVQNKKQFLLERERLKNLRGLKGNNYIFFAPGVNATYFVNTIPYAPIRKQDAQKLLGIIRQNQNRATENTQVEFTKITAKYSSLTSAQVFKAIFRVDLKKEKTFYFQHAYFISSNQKSVLLNLTTPMDLDLDPYIEKMIF</sequence>
<proteinExistence type="predicted"/>
<name>A0ABQ2C067_9FLAO</name>
<accession>A0ABQ2C067</accession>
<dbReference type="PROSITE" id="PS51257">
    <property type="entry name" value="PROKAR_LIPOPROTEIN"/>
    <property type="match status" value="1"/>
</dbReference>
<gene>
    <name evidence="1" type="ORF">GCM10011444_14860</name>
</gene>
<protein>
    <recommendedName>
        <fullName evidence="3">Lipoprotein</fullName>
    </recommendedName>
</protein>
<organism evidence="1 2">
    <name type="scientific">Winogradskyella haliclonae</name>
    <dbReference type="NCBI Taxonomy" id="2048558"/>
    <lineage>
        <taxon>Bacteria</taxon>
        <taxon>Pseudomonadati</taxon>
        <taxon>Bacteroidota</taxon>
        <taxon>Flavobacteriia</taxon>
        <taxon>Flavobacteriales</taxon>
        <taxon>Flavobacteriaceae</taxon>
        <taxon>Winogradskyella</taxon>
    </lineage>
</organism>
<dbReference type="Proteomes" id="UP000624701">
    <property type="component" value="Unassembled WGS sequence"/>
</dbReference>
<evidence type="ECO:0008006" key="3">
    <source>
        <dbReference type="Google" id="ProtNLM"/>
    </source>
</evidence>
<comment type="caution">
    <text evidence="1">The sequence shown here is derived from an EMBL/GenBank/DDBJ whole genome shotgun (WGS) entry which is preliminary data.</text>
</comment>